<name>D9PKU7_9ZZZZ</name>
<dbReference type="InterPro" id="IPR004014">
    <property type="entry name" value="ATPase_P-typ_cation-transptr_N"/>
</dbReference>
<feature type="transmembrane region" description="Helical" evidence="1">
    <location>
        <begin position="58"/>
        <end position="80"/>
    </location>
</feature>
<feature type="transmembrane region" description="Helical" evidence="1">
    <location>
        <begin position="86"/>
        <end position="102"/>
    </location>
</feature>
<dbReference type="InterPro" id="IPR023298">
    <property type="entry name" value="ATPase_P-typ_TM_dom_sf"/>
</dbReference>
<sequence>MENMLCGHCHHIPLDEVVEIMETDVSRGLSAFEVKHRLERFGFNIVTVKRKTGPIKRFLLQFHNPLIYILLASSLITAILKEWIDASVIMGVVLVNAAIGFIQESRAEGAIESLKKMMTTEATVKRDGSKVRIPSKEIVPGEVVVLQAGDKVPADLR</sequence>
<dbReference type="SMART" id="SM00831">
    <property type="entry name" value="Cation_ATPase_N"/>
    <property type="match status" value="1"/>
</dbReference>
<dbReference type="EMBL" id="ADZX01000645">
    <property type="protein sequence ID" value="EFK95817.1"/>
    <property type="molecule type" value="Genomic_DNA"/>
</dbReference>
<dbReference type="SUPFAM" id="SSF81653">
    <property type="entry name" value="Calcium ATPase, transduction domain A"/>
    <property type="match status" value="1"/>
</dbReference>
<organism evidence="3">
    <name type="scientific">sediment metagenome</name>
    <dbReference type="NCBI Taxonomy" id="749907"/>
    <lineage>
        <taxon>unclassified sequences</taxon>
        <taxon>metagenomes</taxon>
        <taxon>ecological metagenomes</taxon>
    </lineage>
</organism>
<reference evidence="3" key="2">
    <citation type="journal article" date="2011" name="Microb. Ecol.">
        <title>Taxonomic and Functional Metagenomic Profiling of the Microbial Community in the Anoxic Sediment of a Sub-saline Shallow Lake (Laguna de Carrizo, Central Spain).</title>
        <authorList>
            <person name="Ferrer M."/>
            <person name="Guazzaroni M.E."/>
            <person name="Richter M."/>
            <person name="Garcia-Salamanca A."/>
            <person name="Yarza P."/>
            <person name="Suarez-Suarez A."/>
            <person name="Solano J."/>
            <person name="Alcaide M."/>
            <person name="van Dillewijn P."/>
            <person name="Molina-Henares M.A."/>
            <person name="Lopez-Cortes N."/>
            <person name="Al-Ramahi Y."/>
            <person name="Guerrero C."/>
            <person name="Acosta A."/>
            <person name="de Eugenio L.I."/>
            <person name="Martinez V."/>
            <person name="Marques S."/>
            <person name="Rojo F."/>
            <person name="Santero E."/>
            <person name="Genilloud O."/>
            <person name="Perez-Perez J."/>
            <person name="Rossello-Mora R."/>
            <person name="Ramos J.L."/>
        </authorList>
    </citation>
    <scope>NUCLEOTIDE SEQUENCE</scope>
</reference>
<dbReference type="InterPro" id="IPR008250">
    <property type="entry name" value="ATPase_P-typ_transduc_dom_A_sf"/>
</dbReference>
<dbReference type="PANTHER" id="PTHR42861">
    <property type="entry name" value="CALCIUM-TRANSPORTING ATPASE"/>
    <property type="match status" value="1"/>
</dbReference>
<keyword evidence="1" id="KW-0472">Membrane</keyword>
<protein>
    <submittedName>
        <fullName evidence="3">Cation transporting ATPase</fullName>
    </submittedName>
</protein>
<dbReference type="SUPFAM" id="SSF81665">
    <property type="entry name" value="Calcium ATPase, transmembrane domain M"/>
    <property type="match status" value="1"/>
</dbReference>
<dbReference type="Gene3D" id="1.20.1110.10">
    <property type="entry name" value="Calcium-transporting ATPase, transmembrane domain"/>
    <property type="match status" value="1"/>
</dbReference>
<proteinExistence type="predicted"/>
<dbReference type="Pfam" id="PF00690">
    <property type="entry name" value="Cation_ATPase_N"/>
    <property type="match status" value="1"/>
</dbReference>
<evidence type="ECO:0000259" key="2">
    <source>
        <dbReference type="SMART" id="SM00831"/>
    </source>
</evidence>
<dbReference type="AlphaFoldDB" id="D9PKU7"/>
<gene>
    <name evidence="3" type="ORF">LDC_2168</name>
</gene>
<feature type="domain" description="Cation-transporting P-type ATPase N-terminal" evidence="2">
    <location>
        <begin position="8"/>
        <end position="82"/>
    </location>
</feature>
<keyword evidence="1" id="KW-0812">Transmembrane</keyword>
<dbReference type="Pfam" id="PF00122">
    <property type="entry name" value="E1-E2_ATPase"/>
    <property type="match status" value="1"/>
</dbReference>
<accession>D9PKU7</accession>
<dbReference type="Gene3D" id="2.70.150.10">
    <property type="entry name" value="Calcium-transporting ATPase, cytoplasmic transduction domain A"/>
    <property type="match status" value="1"/>
</dbReference>
<dbReference type="InterPro" id="IPR059000">
    <property type="entry name" value="ATPase_P-type_domA"/>
</dbReference>
<evidence type="ECO:0000256" key="1">
    <source>
        <dbReference type="SAM" id="Phobius"/>
    </source>
</evidence>
<keyword evidence="1" id="KW-1133">Transmembrane helix</keyword>
<feature type="non-terminal residue" evidence="3">
    <location>
        <position position="157"/>
    </location>
</feature>
<reference evidence="3" key="1">
    <citation type="submission" date="2010-07" db="EMBL/GenBank/DDBJ databases">
        <authorList>
            <consortium name="CONSOLIDER consortium CSD2007-00005"/>
            <person name="Guazzaroni M.-E."/>
            <person name="Richter M."/>
            <person name="Garcia-Salamanca A."/>
            <person name="Yarza P."/>
            <person name="Ferrer M."/>
        </authorList>
    </citation>
    <scope>NUCLEOTIDE SEQUENCE</scope>
</reference>
<evidence type="ECO:0000313" key="3">
    <source>
        <dbReference type="EMBL" id="EFK95817.1"/>
    </source>
</evidence>
<comment type="caution">
    <text evidence="3">The sequence shown here is derived from an EMBL/GenBank/DDBJ whole genome shotgun (WGS) entry which is preliminary data.</text>
</comment>